<evidence type="ECO:0000313" key="6">
    <source>
        <dbReference type="Proteomes" id="UP000474778"/>
    </source>
</evidence>
<feature type="transmembrane region" description="Helical" evidence="3">
    <location>
        <begin position="122"/>
        <end position="140"/>
    </location>
</feature>
<dbReference type="PANTHER" id="PTHR36842:SF1">
    <property type="entry name" value="PROTEIN TOLB"/>
    <property type="match status" value="1"/>
</dbReference>
<feature type="domain" description="OmpR/PhoB-type" evidence="4">
    <location>
        <begin position="3"/>
        <end position="102"/>
    </location>
</feature>
<feature type="DNA-binding region" description="OmpR/PhoB-type" evidence="2">
    <location>
        <begin position="3"/>
        <end position="102"/>
    </location>
</feature>
<keyword evidence="3" id="KW-0472">Membrane</keyword>
<protein>
    <recommendedName>
        <fullName evidence="4">OmpR/PhoB-type domain-containing protein</fullName>
    </recommendedName>
</protein>
<dbReference type="InterPro" id="IPR001867">
    <property type="entry name" value="OmpR/PhoB-type_DNA-bd"/>
</dbReference>
<dbReference type="SUPFAM" id="SSF82171">
    <property type="entry name" value="DPP6 N-terminal domain-like"/>
    <property type="match status" value="2"/>
</dbReference>
<dbReference type="InterPro" id="IPR016032">
    <property type="entry name" value="Sig_transdc_resp-reg_C-effctor"/>
</dbReference>
<dbReference type="AlphaFoldDB" id="A0A6L7HY23"/>
<dbReference type="SUPFAM" id="SSF46894">
    <property type="entry name" value="C-terminal effector domain of the bipartite response regulators"/>
    <property type="match status" value="1"/>
</dbReference>
<evidence type="ECO:0000256" key="1">
    <source>
        <dbReference type="ARBA" id="ARBA00023125"/>
    </source>
</evidence>
<organism evidence="5 6">
    <name type="scientific">Shewanella insulae</name>
    <dbReference type="NCBI Taxonomy" id="2681496"/>
    <lineage>
        <taxon>Bacteria</taxon>
        <taxon>Pseudomonadati</taxon>
        <taxon>Pseudomonadota</taxon>
        <taxon>Gammaproteobacteria</taxon>
        <taxon>Alteromonadales</taxon>
        <taxon>Shewanellaceae</taxon>
        <taxon>Shewanella</taxon>
    </lineage>
</organism>
<dbReference type="SMART" id="SM00862">
    <property type="entry name" value="Trans_reg_C"/>
    <property type="match status" value="1"/>
</dbReference>
<dbReference type="EMBL" id="WRPA01000003">
    <property type="protein sequence ID" value="MXR67931.1"/>
    <property type="molecule type" value="Genomic_DNA"/>
</dbReference>
<accession>A0A6L7HY23</accession>
<evidence type="ECO:0000256" key="3">
    <source>
        <dbReference type="SAM" id="Phobius"/>
    </source>
</evidence>
<dbReference type="InterPro" id="IPR036388">
    <property type="entry name" value="WH-like_DNA-bd_sf"/>
</dbReference>
<dbReference type="GO" id="GO:0000160">
    <property type="term" value="P:phosphorelay signal transduction system"/>
    <property type="evidence" value="ECO:0007669"/>
    <property type="project" value="InterPro"/>
</dbReference>
<dbReference type="GO" id="GO:0006355">
    <property type="term" value="P:regulation of DNA-templated transcription"/>
    <property type="evidence" value="ECO:0007669"/>
    <property type="project" value="InterPro"/>
</dbReference>
<proteinExistence type="predicted"/>
<evidence type="ECO:0000313" key="5">
    <source>
        <dbReference type="EMBL" id="MXR67931.1"/>
    </source>
</evidence>
<dbReference type="Proteomes" id="UP000474778">
    <property type="component" value="Unassembled WGS sequence"/>
</dbReference>
<dbReference type="Pfam" id="PF00486">
    <property type="entry name" value="Trans_reg_C"/>
    <property type="match status" value="1"/>
</dbReference>
<reference evidence="5 6" key="1">
    <citation type="submission" date="2019-12" db="EMBL/GenBank/DDBJ databases">
        <title>Shewanella insulae sp. nov., isolated from a tidal flat.</title>
        <authorList>
            <person name="Yoon J.-H."/>
        </authorList>
    </citation>
    <scope>NUCLEOTIDE SEQUENCE [LARGE SCALE GENOMIC DNA]</scope>
    <source>
        <strain evidence="5 6">JBTF-M18</strain>
    </source>
</reference>
<keyword evidence="3" id="KW-1133">Transmembrane helix</keyword>
<dbReference type="Gene3D" id="1.10.10.10">
    <property type="entry name" value="Winged helix-like DNA-binding domain superfamily/Winged helix DNA-binding domain"/>
    <property type="match status" value="1"/>
</dbReference>
<name>A0A6L7HY23_9GAMM</name>
<sequence length="696" mass="77942">MTKLSYQIGGCELDCKLMSLKHADSSIKLSSKVFELLMLFIDSPDNVVSREQAIDSIWLGNEGVGKKGFTNGIWVLRKTFKELGVEEEVFNTLPKLGYQLTLAVQPIDTQASSGPSGSYTRYAIFIAISLVATLLLWLGFNHFSSEQQVPSEPLSPLVTETKLKVTNYGGVEEHIAVSHDGQRLAMQWRDNSLSGKIYIKELSQLDAPLTLISFENNEEASPAWSLSDDKLAYVRLDQAGGCQVRVRNLLDNTDQLIASDCFYIPYKRIVSWSGIDDNRLLYAKKMQDRVALMAYSFDTQQHQQVSFPDKNEIDYAPKWLEQDTQLAFIRERAASNLLNLVLQDGNGIEHELIQNSPSIVDFDYSTRDQLFYVNNLDGAAAIISRIRKDGSQLAPLAHAGLPSSLSVSDNNAMLYVTEHISKEYITQQAYGDGKQLRRISSSSRDMYGKYAKANGDILFLSNRSALWSIWRNNKVSSKNITHSLGNVGVPAVSPVSADFAVNIITDTGRTLYIGNIESENYRAIDIQGIEADNLSWSADGNALYFKGFSKDSNGIYKLDVKSGRLETITQKQGVYAIEGRDANHLYLSKFDQNGIWHLDRTTDEMTLVTDKLAKYDYGAFYYEQGYLYFLSRDAERDAIMRISLAEKDHIPELVQSFAPDAVRKFFGLSPADGNSFLVTLKLANEADVFGYKLVTE</sequence>
<dbReference type="PROSITE" id="PS51755">
    <property type="entry name" value="OMPR_PHOB"/>
    <property type="match status" value="1"/>
</dbReference>
<keyword evidence="6" id="KW-1185">Reference proteome</keyword>
<dbReference type="PANTHER" id="PTHR36842">
    <property type="entry name" value="PROTEIN TOLB HOMOLOG"/>
    <property type="match status" value="1"/>
</dbReference>
<dbReference type="GO" id="GO:0003677">
    <property type="term" value="F:DNA binding"/>
    <property type="evidence" value="ECO:0007669"/>
    <property type="project" value="UniProtKB-UniRule"/>
</dbReference>
<evidence type="ECO:0000256" key="2">
    <source>
        <dbReference type="PROSITE-ProRule" id="PRU01091"/>
    </source>
</evidence>
<gene>
    <name evidence="5" type="ORF">GNT65_04495</name>
</gene>
<dbReference type="InterPro" id="IPR011042">
    <property type="entry name" value="6-blade_b-propeller_TolB-like"/>
</dbReference>
<comment type="caution">
    <text evidence="5">The sequence shown here is derived from an EMBL/GenBank/DDBJ whole genome shotgun (WGS) entry which is preliminary data.</text>
</comment>
<dbReference type="Gene3D" id="2.120.10.30">
    <property type="entry name" value="TolB, C-terminal domain"/>
    <property type="match status" value="2"/>
</dbReference>
<keyword evidence="3" id="KW-0812">Transmembrane</keyword>
<keyword evidence="1 2" id="KW-0238">DNA-binding</keyword>
<evidence type="ECO:0000259" key="4">
    <source>
        <dbReference type="PROSITE" id="PS51755"/>
    </source>
</evidence>